<evidence type="ECO:0000259" key="2">
    <source>
        <dbReference type="Pfam" id="PF00535"/>
    </source>
</evidence>
<proteinExistence type="predicted"/>
<reference evidence="3 4" key="1">
    <citation type="journal article" date="2007" name="Proc. Natl. Acad. Sci. U.S.A.">
        <title>Characterization of a marine gammaproteobacterium capable of aerobic anoxygenic photosynthesis.</title>
        <authorList>
            <person name="Fuchs B.M."/>
            <person name="Spring S."/>
            <person name="Teeling H."/>
            <person name="Quast C."/>
            <person name="Wulf J."/>
            <person name="Schattenhofer M."/>
            <person name="Yan S."/>
            <person name="Ferriera S."/>
            <person name="Johnson J."/>
            <person name="Glockner F.O."/>
            <person name="Amann R."/>
        </authorList>
    </citation>
    <scope>NUCLEOTIDE SEQUENCE [LARGE SCALE GENOMIC DNA]</scope>
    <source>
        <strain evidence="3">KT71</strain>
    </source>
</reference>
<dbReference type="Pfam" id="PF00535">
    <property type="entry name" value="Glycos_transf_2"/>
    <property type="match status" value="1"/>
</dbReference>
<feature type="transmembrane region" description="Helical" evidence="1">
    <location>
        <begin position="259"/>
        <end position="281"/>
    </location>
</feature>
<keyword evidence="4" id="KW-1185">Reference proteome</keyword>
<dbReference type="PANTHER" id="PTHR43646:SF3">
    <property type="entry name" value="SLR1566 PROTEIN"/>
    <property type="match status" value="1"/>
</dbReference>
<protein>
    <submittedName>
        <fullName evidence="3">Putative glycosyltransferase</fullName>
    </submittedName>
</protein>
<dbReference type="OrthoDB" id="9069044at2"/>
<evidence type="ECO:0000256" key="1">
    <source>
        <dbReference type="SAM" id="Phobius"/>
    </source>
</evidence>
<feature type="transmembrane region" description="Helical" evidence="1">
    <location>
        <begin position="233"/>
        <end position="253"/>
    </location>
</feature>
<dbReference type="AlphaFoldDB" id="A4A567"/>
<accession>A4A567</accession>
<sequence>MSDYHVSFVVPHKGREAFLQKTLASVAAQTSSVAKDVVVITQNKTLLPQTTAYAGELDLRIIYAAPELTISALRNQGVAAVTSTHLAFLDADIALSPNWLEQLLPMLEGREDIALISAMQVNDERAPPLERIRTALSNASVDSSVDFLPGRNLLLRRTIYEAVGGFPEHLMTCEDYYFTDKVSEHGRLWYSGQASYIHLGEDKALGEMFSKEIWRGQSNLQSMAGRHIRINEWPSFFIPPWITLLTLTAVAMLLTAQWALALCAFLLALLPFSAYVTRLYVLADRRIALGHIAAFYGYYFPARTWGTILGVFKTMGNNLHDH</sequence>
<evidence type="ECO:0000313" key="4">
    <source>
        <dbReference type="Proteomes" id="UP000019205"/>
    </source>
</evidence>
<dbReference type="InterPro" id="IPR029044">
    <property type="entry name" value="Nucleotide-diphossugar_trans"/>
</dbReference>
<dbReference type="HOGENOM" id="CLU_025996_19_3_6"/>
<dbReference type="CDD" id="cd00761">
    <property type="entry name" value="Glyco_tranf_GTA_type"/>
    <property type="match status" value="1"/>
</dbReference>
<gene>
    <name evidence="3" type="ORF">KT71_09932</name>
</gene>
<feature type="domain" description="Glycosyltransferase 2-like" evidence="2">
    <location>
        <begin position="7"/>
        <end position="162"/>
    </location>
</feature>
<keyword evidence="1" id="KW-0812">Transmembrane</keyword>
<dbReference type="Proteomes" id="UP000019205">
    <property type="component" value="Chromosome"/>
</dbReference>
<keyword evidence="1" id="KW-0472">Membrane</keyword>
<dbReference type="RefSeq" id="WP_023660166.1">
    <property type="nucleotide sequence ID" value="NZ_CM002299.1"/>
</dbReference>
<keyword evidence="1" id="KW-1133">Transmembrane helix</keyword>
<dbReference type="GO" id="GO:0016740">
    <property type="term" value="F:transferase activity"/>
    <property type="evidence" value="ECO:0007669"/>
    <property type="project" value="UniProtKB-KW"/>
</dbReference>
<keyword evidence="3" id="KW-0808">Transferase</keyword>
<dbReference type="STRING" id="314285.KT71_09932"/>
<evidence type="ECO:0000313" key="3">
    <source>
        <dbReference type="EMBL" id="EAQ98938.2"/>
    </source>
</evidence>
<comment type="caution">
    <text evidence="3">The sequence shown here is derived from an EMBL/GenBank/DDBJ whole genome shotgun (WGS) entry which is preliminary data.</text>
</comment>
<dbReference type="PANTHER" id="PTHR43646">
    <property type="entry name" value="GLYCOSYLTRANSFERASE"/>
    <property type="match status" value="1"/>
</dbReference>
<dbReference type="Gene3D" id="3.90.550.10">
    <property type="entry name" value="Spore Coat Polysaccharide Biosynthesis Protein SpsA, Chain A"/>
    <property type="match status" value="1"/>
</dbReference>
<dbReference type="InterPro" id="IPR001173">
    <property type="entry name" value="Glyco_trans_2-like"/>
</dbReference>
<dbReference type="SUPFAM" id="SSF53448">
    <property type="entry name" value="Nucleotide-diphospho-sugar transferases"/>
    <property type="match status" value="1"/>
</dbReference>
<dbReference type="eggNOG" id="COG1216">
    <property type="taxonomic scope" value="Bacteria"/>
</dbReference>
<name>A4A567_9GAMM</name>
<reference evidence="3 4" key="2">
    <citation type="journal article" date="2009" name="PLoS ONE">
        <title>The photosynthetic apparatus and its regulation in the aerobic gammaproteobacterium Congregibacter litoralis gen. nov., sp. nov.</title>
        <authorList>
            <person name="Spring S."/>
            <person name="Lunsdorf H."/>
            <person name="Fuchs B.M."/>
            <person name="Tindall B.J."/>
        </authorList>
    </citation>
    <scope>NUCLEOTIDE SEQUENCE [LARGE SCALE GENOMIC DNA]</scope>
    <source>
        <strain evidence="3">KT71</strain>
    </source>
</reference>
<organism evidence="3 4">
    <name type="scientific">Congregibacter litoralis KT71</name>
    <dbReference type="NCBI Taxonomy" id="314285"/>
    <lineage>
        <taxon>Bacteria</taxon>
        <taxon>Pseudomonadati</taxon>
        <taxon>Pseudomonadota</taxon>
        <taxon>Gammaproteobacteria</taxon>
        <taxon>Cellvibrionales</taxon>
        <taxon>Halieaceae</taxon>
        <taxon>Congregibacter</taxon>
    </lineage>
</organism>
<dbReference type="EMBL" id="AAOA02000003">
    <property type="protein sequence ID" value="EAQ98938.2"/>
    <property type="molecule type" value="Genomic_DNA"/>
</dbReference>